<feature type="region of interest" description="Disordered" evidence="1">
    <location>
        <begin position="441"/>
        <end position="475"/>
    </location>
</feature>
<feature type="compositionally biased region" description="Polar residues" evidence="1">
    <location>
        <begin position="70"/>
        <end position="81"/>
    </location>
</feature>
<comment type="caution">
    <text evidence="3">The sequence shown here is derived from an EMBL/GenBank/DDBJ whole genome shotgun (WGS) entry which is preliminary data.</text>
</comment>
<keyword evidence="2" id="KW-0812">Transmembrane</keyword>
<evidence type="ECO:0000256" key="1">
    <source>
        <dbReference type="SAM" id="MobiDB-lite"/>
    </source>
</evidence>
<sequence>MPCERSQGLNLAPGTQISIRYMQPMGHTLPTDTNNLLSFYLVFLTGMDSKGLLGALFDSANKAVERITPPTTVTSANSPQPSSRSTTVSLSASETPIPSSTPAAKAPTSASSVAPTEVSTTLPNTALTAVSAVPTVGAAPAGNEASPKSIVRGSAPTPNLSMHNAQATPSARAPGSAHAPGSLQTPGSSSPDSSTRSHTSAALMVGITFAMIVGIAMIIFAFVVQRRRRLNAERIRVAQSQMSQFPEYDKGDDGLDAFSLPLNPPFHLSQTDSGYRKSYMQMDPPQHNRTFGHNLNPSDHAFMPDYPPTMYREHSADLADASLDTKSPSGNMPPEYWKPVYGVEPTSPHTKFVHQVEYNTKAEFMPTQPVLQNIVPDQPMTGFYPYETDPAPSPSLELYPTSPSNVHGSYLNATDPLNSPVEHATRYSTGLAYLTTFRSPYSNSSCSETTGETEGSKTGTEFRSESQQSSHEQSPIDFLRLDLEALSVKSGTSSSTSRASRASQDTIVPGNLPLPGTPDGTIDGDDERDIVIGIC</sequence>
<evidence type="ECO:0000313" key="4">
    <source>
        <dbReference type="Proteomes" id="UP000886653"/>
    </source>
</evidence>
<proteinExistence type="predicted"/>
<gene>
    <name evidence="3" type="ORF">CROQUDRAFT_89406</name>
</gene>
<feature type="transmembrane region" description="Helical" evidence="2">
    <location>
        <begin position="201"/>
        <end position="224"/>
    </location>
</feature>
<feature type="compositionally biased region" description="Low complexity" evidence="1">
    <location>
        <begin position="182"/>
        <end position="197"/>
    </location>
</feature>
<feature type="region of interest" description="Disordered" evidence="1">
    <location>
        <begin position="138"/>
        <end position="197"/>
    </location>
</feature>
<evidence type="ECO:0000313" key="3">
    <source>
        <dbReference type="EMBL" id="KAG0149319.1"/>
    </source>
</evidence>
<keyword evidence="2" id="KW-0472">Membrane</keyword>
<feature type="compositionally biased region" description="Low complexity" evidence="1">
    <location>
        <begin position="442"/>
        <end position="473"/>
    </location>
</feature>
<dbReference type="Proteomes" id="UP000886653">
    <property type="component" value="Unassembled WGS sequence"/>
</dbReference>
<name>A0A9P6TEX7_9BASI</name>
<protein>
    <submittedName>
        <fullName evidence="3">Uncharacterized protein</fullName>
    </submittedName>
</protein>
<feature type="region of interest" description="Disordered" evidence="1">
    <location>
        <begin position="490"/>
        <end position="525"/>
    </location>
</feature>
<dbReference type="AlphaFoldDB" id="A0A9P6TEX7"/>
<feature type="compositionally biased region" description="Low complexity" evidence="1">
    <location>
        <begin position="492"/>
        <end position="503"/>
    </location>
</feature>
<feature type="compositionally biased region" description="Low complexity" evidence="1">
    <location>
        <begin position="82"/>
        <end position="116"/>
    </location>
</feature>
<keyword evidence="4" id="KW-1185">Reference proteome</keyword>
<accession>A0A9P6TEX7</accession>
<dbReference type="EMBL" id="MU167229">
    <property type="protein sequence ID" value="KAG0149319.1"/>
    <property type="molecule type" value="Genomic_DNA"/>
</dbReference>
<organism evidence="3 4">
    <name type="scientific">Cronartium quercuum f. sp. fusiforme G11</name>
    <dbReference type="NCBI Taxonomy" id="708437"/>
    <lineage>
        <taxon>Eukaryota</taxon>
        <taxon>Fungi</taxon>
        <taxon>Dikarya</taxon>
        <taxon>Basidiomycota</taxon>
        <taxon>Pucciniomycotina</taxon>
        <taxon>Pucciniomycetes</taxon>
        <taxon>Pucciniales</taxon>
        <taxon>Coleosporiaceae</taxon>
        <taxon>Cronartium</taxon>
    </lineage>
</organism>
<evidence type="ECO:0000256" key="2">
    <source>
        <dbReference type="SAM" id="Phobius"/>
    </source>
</evidence>
<feature type="region of interest" description="Disordered" evidence="1">
    <location>
        <begin position="70"/>
        <end position="117"/>
    </location>
</feature>
<reference evidence="3" key="1">
    <citation type="submission" date="2013-11" db="EMBL/GenBank/DDBJ databases">
        <title>Genome sequence of the fusiform rust pathogen reveals effectors for host alternation and coevolution with pine.</title>
        <authorList>
            <consortium name="DOE Joint Genome Institute"/>
            <person name="Smith K."/>
            <person name="Pendleton A."/>
            <person name="Kubisiak T."/>
            <person name="Anderson C."/>
            <person name="Salamov A."/>
            <person name="Aerts A."/>
            <person name="Riley R."/>
            <person name="Clum A."/>
            <person name="Lindquist E."/>
            <person name="Ence D."/>
            <person name="Campbell M."/>
            <person name="Kronenberg Z."/>
            <person name="Feau N."/>
            <person name="Dhillon B."/>
            <person name="Hamelin R."/>
            <person name="Burleigh J."/>
            <person name="Smith J."/>
            <person name="Yandell M."/>
            <person name="Nelson C."/>
            <person name="Grigoriev I."/>
            <person name="Davis J."/>
        </authorList>
    </citation>
    <scope>NUCLEOTIDE SEQUENCE</scope>
    <source>
        <strain evidence="3">G11</strain>
    </source>
</reference>
<feature type="compositionally biased region" description="Polar residues" evidence="1">
    <location>
        <begin position="156"/>
        <end position="169"/>
    </location>
</feature>
<keyword evidence="2" id="KW-1133">Transmembrane helix</keyword>